<organism evidence="2 3">
    <name type="scientific">Lacibacter sediminis</name>
    <dbReference type="NCBI Taxonomy" id="2760713"/>
    <lineage>
        <taxon>Bacteria</taxon>
        <taxon>Pseudomonadati</taxon>
        <taxon>Bacteroidota</taxon>
        <taxon>Chitinophagia</taxon>
        <taxon>Chitinophagales</taxon>
        <taxon>Chitinophagaceae</taxon>
        <taxon>Lacibacter</taxon>
    </lineage>
</organism>
<dbReference type="EMBL" id="CP060007">
    <property type="protein sequence ID" value="QNA43372.1"/>
    <property type="molecule type" value="Genomic_DNA"/>
</dbReference>
<keyword evidence="1" id="KW-0732">Signal</keyword>
<name>A0A7G5XD19_9BACT</name>
<evidence type="ECO:0000256" key="1">
    <source>
        <dbReference type="SAM" id="SignalP"/>
    </source>
</evidence>
<accession>A0A7G5XD19</accession>
<sequence length="132" mass="14594">MKKTMKNAAIGLFTLLAVTTGFTAFATNVNEITPAAELKMIGRSQNQPIFQLSLNNKEAEKFVIVVKDEFGLILHQETISGVNITRKYQLNTEELEGVDVTFEVIGTKSTQSTVFSIKNNTRVVNETAIVKL</sequence>
<dbReference type="KEGG" id="lacs:H4075_14950"/>
<feature type="chain" id="PRO_5028805408" description="DUF3244 domain-containing protein" evidence="1">
    <location>
        <begin position="27"/>
        <end position="132"/>
    </location>
</feature>
<evidence type="ECO:0000313" key="2">
    <source>
        <dbReference type="EMBL" id="QNA43372.1"/>
    </source>
</evidence>
<dbReference type="AlphaFoldDB" id="A0A7G5XD19"/>
<reference evidence="3" key="1">
    <citation type="submission" date="2020-08" db="EMBL/GenBank/DDBJ databases">
        <title>Lacibacter sp. S13-6-6 genome sequencing.</title>
        <authorList>
            <person name="Jin L."/>
        </authorList>
    </citation>
    <scope>NUCLEOTIDE SEQUENCE [LARGE SCALE GENOMIC DNA]</scope>
    <source>
        <strain evidence="3">S13-6-6</strain>
    </source>
</reference>
<keyword evidence="3" id="KW-1185">Reference proteome</keyword>
<evidence type="ECO:0000313" key="3">
    <source>
        <dbReference type="Proteomes" id="UP000515344"/>
    </source>
</evidence>
<dbReference type="RefSeq" id="WP_182801637.1">
    <property type="nucleotide sequence ID" value="NZ_CP060007.1"/>
</dbReference>
<protein>
    <recommendedName>
        <fullName evidence="4">DUF3244 domain-containing protein</fullName>
    </recommendedName>
</protein>
<gene>
    <name evidence="2" type="ORF">H4075_14950</name>
</gene>
<evidence type="ECO:0008006" key="4">
    <source>
        <dbReference type="Google" id="ProtNLM"/>
    </source>
</evidence>
<proteinExistence type="predicted"/>
<dbReference type="Proteomes" id="UP000515344">
    <property type="component" value="Chromosome"/>
</dbReference>
<feature type="signal peptide" evidence="1">
    <location>
        <begin position="1"/>
        <end position="26"/>
    </location>
</feature>